<dbReference type="GO" id="GO:0003677">
    <property type="term" value="F:DNA binding"/>
    <property type="evidence" value="ECO:0007669"/>
    <property type="project" value="InterPro"/>
</dbReference>
<dbReference type="GO" id="GO:0015074">
    <property type="term" value="P:DNA integration"/>
    <property type="evidence" value="ECO:0007669"/>
    <property type="project" value="InterPro"/>
</dbReference>
<dbReference type="Gene3D" id="1.10.443.10">
    <property type="entry name" value="Intergrase catalytic core"/>
    <property type="match status" value="1"/>
</dbReference>
<dbReference type="GO" id="GO:0006310">
    <property type="term" value="P:DNA recombination"/>
    <property type="evidence" value="ECO:0007669"/>
    <property type="project" value="UniProtKB-KW"/>
</dbReference>
<dbReference type="InterPro" id="IPR013762">
    <property type="entry name" value="Integrase-like_cat_sf"/>
</dbReference>
<dbReference type="AlphaFoldDB" id="A0A916XIB0"/>
<evidence type="ECO:0000313" key="4">
    <source>
        <dbReference type="Proteomes" id="UP000651668"/>
    </source>
</evidence>
<name>A0A916XIB0_9SPHI</name>
<dbReference type="SUPFAM" id="SSF56349">
    <property type="entry name" value="DNA breaking-rejoining enzymes"/>
    <property type="match status" value="1"/>
</dbReference>
<accession>A0A916XIB0</accession>
<organism evidence="3 4">
    <name type="scientific">Pedobacter quisquiliarum</name>
    <dbReference type="NCBI Taxonomy" id="1834438"/>
    <lineage>
        <taxon>Bacteria</taxon>
        <taxon>Pseudomonadati</taxon>
        <taxon>Bacteroidota</taxon>
        <taxon>Sphingobacteriia</taxon>
        <taxon>Sphingobacteriales</taxon>
        <taxon>Sphingobacteriaceae</taxon>
        <taxon>Pedobacter</taxon>
    </lineage>
</organism>
<gene>
    <name evidence="3" type="ORF">GCM10011387_31280</name>
</gene>
<reference evidence="3" key="1">
    <citation type="journal article" date="2014" name="Int. J. Syst. Evol. Microbiol.">
        <title>Complete genome sequence of Corynebacterium casei LMG S-19264T (=DSM 44701T), isolated from a smear-ripened cheese.</title>
        <authorList>
            <consortium name="US DOE Joint Genome Institute (JGI-PGF)"/>
            <person name="Walter F."/>
            <person name="Albersmeier A."/>
            <person name="Kalinowski J."/>
            <person name="Ruckert C."/>
        </authorList>
    </citation>
    <scope>NUCLEOTIDE SEQUENCE</scope>
    <source>
        <strain evidence="3">CGMCC 1.15343</strain>
    </source>
</reference>
<reference evidence="3" key="2">
    <citation type="submission" date="2020-09" db="EMBL/GenBank/DDBJ databases">
        <authorList>
            <person name="Sun Q."/>
            <person name="Zhou Y."/>
        </authorList>
    </citation>
    <scope>NUCLEOTIDE SEQUENCE</scope>
    <source>
        <strain evidence="3">CGMCC 1.15343</strain>
    </source>
</reference>
<evidence type="ECO:0000313" key="3">
    <source>
        <dbReference type="EMBL" id="GGC75302.1"/>
    </source>
</evidence>
<feature type="domain" description="Tyr recombinase" evidence="2">
    <location>
        <begin position="4"/>
        <end position="74"/>
    </location>
</feature>
<comment type="caution">
    <text evidence="3">The sequence shown here is derived from an EMBL/GenBank/DDBJ whole genome shotgun (WGS) entry which is preliminary data.</text>
</comment>
<dbReference type="Pfam" id="PF00589">
    <property type="entry name" value="Phage_integrase"/>
    <property type="match status" value="1"/>
</dbReference>
<evidence type="ECO:0000259" key="2">
    <source>
        <dbReference type="Pfam" id="PF00589"/>
    </source>
</evidence>
<dbReference type="InterPro" id="IPR011010">
    <property type="entry name" value="DNA_brk_join_enz"/>
</dbReference>
<dbReference type="EMBL" id="BMIL01000013">
    <property type="protein sequence ID" value="GGC75302.1"/>
    <property type="molecule type" value="Genomic_DNA"/>
</dbReference>
<keyword evidence="4" id="KW-1185">Reference proteome</keyword>
<protein>
    <recommendedName>
        <fullName evidence="2">Tyr recombinase domain-containing protein</fullName>
    </recommendedName>
</protein>
<evidence type="ECO:0000256" key="1">
    <source>
        <dbReference type="ARBA" id="ARBA00023172"/>
    </source>
</evidence>
<proteinExistence type="predicted"/>
<sequence>MSRSVEPYNVSYLNTQWSRAKAKMFNIGLIQKDQTIYSFRHTAAVNVYKKTKDLHILQELLQHSNMVVTLNYLRGLGEVNDERLKEFMPEL</sequence>
<dbReference type="InterPro" id="IPR002104">
    <property type="entry name" value="Integrase_catalytic"/>
</dbReference>
<dbReference type="Proteomes" id="UP000651668">
    <property type="component" value="Unassembled WGS sequence"/>
</dbReference>
<keyword evidence="1" id="KW-0233">DNA recombination</keyword>